<keyword evidence="1" id="KW-0732">Signal</keyword>
<dbReference type="KEGG" id="sng:SNE_A00540"/>
<evidence type="ECO:0008006" key="4">
    <source>
        <dbReference type="Google" id="ProtNLM"/>
    </source>
</evidence>
<dbReference type="AlphaFoldDB" id="F8L551"/>
<feature type="chain" id="PRO_5003379201" description="GIY-YIG domain-containing protein" evidence="1">
    <location>
        <begin position="25"/>
        <end position="577"/>
    </location>
</feature>
<evidence type="ECO:0000313" key="3">
    <source>
        <dbReference type="Proteomes" id="UP000000496"/>
    </source>
</evidence>
<dbReference type="EMBL" id="FR872582">
    <property type="protein sequence ID" value="CCB87932.1"/>
    <property type="molecule type" value="Genomic_DNA"/>
</dbReference>
<name>F8L551_SIMNZ</name>
<sequence length="577" mass="64489">MKIFRFLLLLCLPAFLLSPIPSYTFESKTFQPETRQKLFIPRDDNGLINPWGYFCLRNVLTYLDGYVDHVFGFIDLLSDINFLERLCDEEAERVIDFVIFFLRFSVPKNRLDLAEKYEQEIEALIELMHEDVDDEREYQLSSNRDVHSEFIPAACYEKPEFLLCKKKKNKGWFERKWHHFTHWVDKNKEPLIAVGAVAIGATIIALTMGGGAGAGVAIGGALAGLAVEDDLSPPHINKPGDVRFRGKPPEYVSPPSYSLPEDNSFSALPSEDFQCLDQNFEESLPELTYEELSEEVEFVKEEILEVITGELFDDSHSSIKEYARNLVSEFAHEIVDDLSEMTKSVGVVGGLLGQFVDENYQETLQETYFHIHEAIDRGLGTDIGYFYTQQGKEEAAYLKEKLGIDILKETDQELASAGLIPPGGALATGVRAVTKGKGAGPVAAAAAGATIVGSTLKPVVPVSVEQSVSVYRSFDKNTGEVNYVGITNNFPRRSIEHWKQKGIEIEPIPGLNSLSQYDARAIEQALIVIHRLQKNGGTLTNKINSIAKKNPIEAEAVKRGLEILKEKEYNGLKDINE</sequence>
<keyword evidence="3" id="KW-1185">Reference proteome</keyword>
<protein>
    <recommendedName>
        <fullName evidence="4">GIY-YIG domain-containing protein</fullName>
    </recommendedName>
</protein>
<dbReference type="HOGENOM" id="CLU_472423_0_0_0"/>
<evidence type="ECO:0000313" key="2">
    <source>
        <dbReference type="EMBL" id="CCB87932.1"/>
    </source>
</evidence>
<dbReference type="RefSeq" id="WP_013942399.1">
    <property type="nucleotide sequence ID" value="NC_015713.1"/>
</dbReference>
<proteinExistence type="predicted"/>
<feature type="signal peptide" evidence="1">
    <location>
        <begin position="1"/>
        <end position="24"/>
    </location>
</feature>
<reference evidence="2 3" key="2">
    <citation type="journal article" date="2011" name="Mol. Biol. Evol.">
        <title>Unity in variety--the pan-genome of the Chlamydiae.</title>
        <authorList>
            <person name="Collingro A."/>
            <person name="Tischler P."/>
            <person name="Weinmaier T."/>
            <person name="Penz T."/>
            <person name="Heinz E."/>
            <person name="Brunham R.C."/>
            <person name="Read T.D."/>
            <person name="Bavoil P.M."/>
            <person name="Sachse K."/>
            <person name="Kahane S."/>
            <person name="Friedman M.G."/>
            <person name="Rattei T."/>
            <person name="Myers G.S."/>
            <person name="Horn M."/>
        </authorList>
    </citation>
    <scope>NUCLEOTIDE SEQUENCE [LARGE SCALE GENOMIC DNA]</scope>
    <source>
        <strain evidence="3">ATCC VR-1471 / Z</strain>
    </source>
</reference>
<organism evidence="2 3">
    <name type="scientific">Simkania negevensis (strain ATCC VR-1471 / DSM 27360 / Z)</name>
    <dbReference type="NCBI Taxonomy" id="331113"/>
    <lineage>
        <taxon>Bacteria</taxon>
        <taxon>Pseudomonadati</taxon>
        <taxon>Chlamydiota</taxon>
        <taxon>Chlamydiia</taxon>
        <taxon>Parachlamydiales</taxon>
        <taxon>Simkaniaceae</taxon>
        <taxon>Simkania</taxon>
    </lineage>
</organism>
<dbReference type="STRING" id="331113.SNE_A00540"/>
<dbReference type="OrthoDB" id="1191296at2"/>
<evidence type="ECO:0000256" key="1">
    <source>
        <dbReference type="SAM" id="SignalP"/>
    </source>
</evidence>
<reference key="1">
    <citation type="journal article" date="2011" name="Mol. Biol. Evol.">
        <title>Unity in variety -- the pan-genome of the Chlamydiae.</title>
        <authorList>
            <person name="Collingro A."/>
            <person name="Tischler P."/>
            <person name="Weinmaier T."/>
            <person name="Penz T."/>
            <person name="Heinz E."/>
            <person name="Brunham R.C."/>
            <person name="Read T.D."/>
            <person name="Bavoil P.M."/>
            <person name="Sachse K."/>
            <person name="Kahane S."/>
            <person name="Friedman M.G."/>
            <person name="Rattei T."/>
            <person name="Myers G.S.A."/>
            <person name="Horn M."/>
        </authorList>
    </citation>
    <scope>NUCLEOTIDE SEQUENCE</scope>
    <source>
        <strain>Z</strain>
    </source>
</reference>
<dbReference type="Proteomes" id="UP000000496">
    <property type="component" value="Chromosome gsn.131"/>
</dbReference>
<dbReference type="eggNOG" id="COG3209">
    <property type="taxonomic scope" value="Bacteria"/>
</dbReference>
<gene>
    <name evidence="2" type="ordered locus">SNE_A00540</name>
</gene>
<accession>F8L551</accession>